<dbReference type="SUPFAM" id="SSF48425">
    <property type="entry name" value="Sec7 domain"/>
    <property type="match status" value="1"/>
</dbReference>
<proteinExistence type="predicted"/>
<protein>
    <recommendedName>
        <fullName evidence="7">Protein transport protein sec73</fullName>
    </recommendedName>
</protein>
<feature type="compositionally biased region" description="Polar residues" evidence="2">
    <location>
        <begin position="418"/>
        <end position="435"/>
    </location>
</feature>
<feature type="region of interest" description="Disordered" evidence="2">
    <location>
        <begin position="1"/>
        <end position="79"/>
    </location>
</feature>
<feature type="compositionally biased region" description="Low complexity" evidence="2">
    <location>
        <begin position="222"/>
        <end position="233"/>
    </location>
</feature>
<dbReference type="Gene3D" id="1.10.1000.11">
    <property type="entry name" value="Arf Nucleotide-binding Site Opener,domain 2"/>
    <property type="match status" value="1"/>
</dbReference>
<dbReference type="SMART" id="SM00222">
    <property type="entry name" value="Sec7"/>
    <property type="match status" value="1"/>
</dbReference>
<dbReference type="InterPro" id="IPR035999">
    <property type="entry name" value="Sec7_dom_sf"/>
</dbReference>
<feature type="compositionally biased region" description="Polar residues" evidence="2">
    <location>
        <begin position="68"/>
        <end position="78"/>
    </location>
</feature>
<dbReference type="PANTHER" id="PTHR10663">
    <property type="entry name" value="GUANYL-NUCLEOTIDE EXCHANGE FACTOR"/>
    <property type="match status" value="1"/>
</dbReference>
<reference evidence="5" key="1">
    <citation type="journal article" date="2020" name="Stud. Mycol.">
        <title>101 Dothideomycetes genomes: a test case for predicting lifestyles and emergence of pathogens.</title>
        <authorList>
            <person name="Haridas S."/>
            <person name="Albert R."/>
            <person name="Binder M."/>
            <person name="Bloem J."/>
            <person name="Labutti K."/>
            <person name="Salamov A."/>
            <person name="Andreopoulos B."/>
            <person name="Baker S."/>
            <person name="Barry K."/>
            <person name="Bills G."/>
            <person name="Bluhm B."/>
            <person name="Cannon C."/>
            <person name="Castanera R."/>
            <person name="Culley D."/>
            <person name="Daum C."/>
            <person name="Ezra D."/>
            <person name="Gonzalez J."/>
            <person name="Henrissat B."/>
            <person name="Kuo A."/>
            <person name="Liang C."/>
            <person name="Lipzen A."/>
            <person name="Lutzoni F."/>
            <person name="Magnuson J."/>
            <person name="Mondo S."/>
            <person name="Nolan M."/>
            <person name="Ohm R."/>
            <person name="Pangilinan J."/>
            <person name="Park H.-J."/>
            <person name="Ramirez L."/>
            <person name="Alfaro M."/>
            <person name="Sun H."/>
            <person name="Tritt A."/>
            <person name="Yoshinaga Y."/>
            <person name="Zwiers L.-H."/>
            <person name="Turgeon B."/>
            <person name="Goodwin S."/>
            <person name="Spatafora J."/>
            <person name="Crous P."/>
            <person name="Grigoriev I."/>
        </authorList>
    </citation>
    <scope>NUCLEOTIDE SEQUENCE</scope>
    <source>
        <strain evidence="5">CBS 121739</strain>
    </source>
</reference>
<dbReference type="PROSITE" id="PS50190">
    <property type="entry name" value="SEC7"/>
    <property type="match status" value="1"/>
</dbReference>
<feature type="compositionally biased region" description="Pro residues" evidence="2">
    <location>
        <begin position="264"/>
        <end position="277"/>
    </location>
</feature>
<feature type="compositionally biased region" description="Polar residues" evidence="2">
    <location>
        <begin position="18"/>
        <end position="27"/>
    </location>
</feature>
<dbReference type="OrthoDB" id="430364at2759"/>
<gene>
    <name evidence="5" type="ORF">EJ05DRAFT_39852</name>
</gene>
<feature type="compositionally biased region" description="Polar residues" evidence="2">
    <location>
        <begin position="389"/>
        <end position="404"/>
    </location>
</feature>
<dbReference type="PANTHER" id="PTHR10663:SF405">
    <property type="entry name" value="ARF GUANINE NUCLEOTIDE EXCHANGE FACTOR SYT1"/>
    <property type="match status" value="1"/>
</dbReference>
<keyword evidence="1" id="KW-0175">Coiled coil</keyword>
<dbReference type="RefSeq" id="XP_033605925.1">
    <property type="nucleotide sequence ID" value="XM_033741408.1"/>
</dbReference>
<dbReference type="InterPro" id="IPR023394">
    <property type="entry name" value="Sec7_C_sf"/>
</dbReference>
<feature type="domain" description="SEC7" evidence="4">
    <location>
        <begin position="429"/>
        <end position="598"/>
    </location>
</feature>
<sequence length="1401" mass="154710">MPLKGLKTNRSDREPNRRSTVNLSRSNELVADGSNFDRAASTDDRYLDAEDVPRWSISQDERPPSPPIQQSTPKTQRFSMLRFRHASDSQLSIKAKEQAKGTPPVPSIPPAPQIITTAPTVEESMEEKAPKKRGRFANMARRRLSFDPDSVERPHGVTRKSMDKLRISTDNRRSVFGSLRGANSSKISLDDRIKPTAGNSKSSALGQHKGHVTTLAPPARISDSSRSDGSSGSAEHITFAEPSRQQPQHSSLFKFQRKNKPRPSLFPLPVKIPPPQFPDTAPATPRASTGGISSGSPNRSPGEESPPLTAIHRASNGDNTIRQNQSSPSRTAFGRNPLFRNDSTHSARSARSSPVAPMRLGRRGRSSTVNSLGGRSDDIPPPTPPFVNSGRNSTSTAGRSSLSTLFGIGHRIRHNSEPHSPNHSGGTPGINSHTNSFNISREALVVPKREEGEPPGRYLERLQECVDRSLIASIMSKTDDAFSHAVLRSYMRKFLFFGEPLDMSVRKLLLEVELPKETQQIDRVLQSFADRYHECNPGVFKDPDQTYFITFSIVILHTDVFNKNNKRKMQKADYVKNAAQEGVAEEVLACFYDNILYTPFIHFEDGVDFRESTKKSKRAAALLKTPINDPARKAIKEPIDPYTLIMDSKVEILRPAIKDVVHPVDPYNYSGTAQDLDVKRLHSSFARYGVIQIVSARSRPEAFMHESTIDRPEEAQVGVVEMHVTKVGILLRKDVKRKATRSPWHEWSAILTRSGLSFFKNAAWAKELMHQYEAHQKHGSGTPVVFKPAVSDFKPDHVIPMDGSVALQDMSYKNHKHAFAVFAKSGFEEMFRAESEAEMNDWLGKINYTATFETSTVRPRGLIGGSYEGQRSRGIRRLDSTASTHTVQTSTGDVTIQSGKIDSKLATQIMTARRDTMQRKIAEAEEALQVYVQQLNAQERDARHLLLLTPIQPKTREQIVHTAGRMSAKMKWVRVEIWRLKCHRDILLMDLEEERKQAKETEARIQEIASTTSPKTKTSRKGALAKLGSKASSNASMHKTPHSPTASARPGTKSSRDDDPMLSDDVFKTPPLHSQQSSPGAAPGTWELPPLSFSPKLGPRMEHRGSIPSSVGQSSLQESVHRHGSVSTLGEQPPNGSTPDIPSRYATPDEEKRDQATTGAENRPGSASESEPERPMTQPGSPESRSKVRRSLQRTLRDSGSGHRRSGKGKESSSTVVTDDGAVSESLSRAKGSFTVHGKKASVITFGSEWQSMPAEDRLKIRKQAQEEERRPSTAVFDQDESEDSRPLPNARLRTKSSTATNRSAAIKRSLSQEISNGANGGGEASGQISLRQRSASQISNLTIPVTVRDVGTERPGEASPPDEKYRSGKQSSDVRDSTEHISDIETAGPVETVKAQTVMI</sequence>
<feature type="compositionally biased region" description="Basic and acidic residues" evidence="2">
    <location>
        <begin position="1255"/>
        <end position="1272"/>
    </location>
</feature>
<feature type="compositionally biased region" description="Polar residues" evidence="2">
    <location>
        <begin position="1156"/>
        <end position="1169"/>
    </location>
</feature>
<dbReference type="GO" id="GO:0032012">
    <property type="term" value="P:regulation of ARF protein signal transduction"/>
    <property type="evidence" value="ECO:0007669"/>
    <property type="project" value="InterPro"/>
</dbReference>
<name>A0A6A6WMN9_9PEZI</name>
<feature type="compositionally biased region" description="Polar residues" evidence="2">
    <location>
        <begin position="1125"/>
        <end position="1140"/>
    </location>
</feature>
<dbReference type="PROSITE" id="PS50003">
    <property type="entry name" value="PH_DOMAIN"/>
    <property type="match status" value="1"/>
</dbReference>
<feature type="coiled-coil region" evidence="1">
    <location>
        <begin position="914"/>
        <end position="941"/>
    </location>
</feature>
<keyword evidence="6" id="KW-1185">Reference proteome</keyword>
<evidence type="ECO:0000259" key="4">
    <source>
        <dbReference type="PROSITE" id="PS50190"/>
    </source>
</evidence>
<feature type="domain" description="PH" evidence="3">
    <location>
        <begin position="723"/>
        <end position="851"/>
    </location>
</feature>
<dbReference type="InterPro" id="IPR011993">
    <property type="entry name" value="PH-like_dom_sf"/>
</dbReference>
<dbReference type="InterPro" id="IPR001849">
    <property type="entry name" value="PH_domain"/>
</dbReference>
<organism evidence="5 6">
    <name type="scientific">Pseudovirgaria hyperparasitica</name>
    <dbReference type="NCBI Taxonomy" id="470096"/>
    <lineage>
        <taxon>Eukaryota</taxon>
        <taxon>Fungi</taxon>
        <taxon>Dikarya</taxon>
        <taxon>Ascomycota</taxon>
        <taxon>Pezizomycotina</taxon>
        <taxon>Dothideomycetes</taxon>
        <taxon>Dothideomycetes incertae sedis</taxon>
        <taxon>Acrospermales</taxon>
        <taxon>Acrospermaceae</taxon>
        <taxon>Pseudovirgaria</taxon>
    </lineage>
</organism>
<evidence type="ECO:0008006" key="7">
    <source>
        <dbReference type="Google" id="ProtNLM"/>
    </source>
</evidence>
<dbReference type="GeneID" id="54482462"/>
<dbReference type="Pfam" id="PF00169">
    <property type="entry name" value="PH"/>
    <property type="match status" value="1"/>
</dbReference>
<dbReference type="SMART" id="SM00233">
    <property type="entry name" value="PH"/>
    <property type="match status" value="1"/>
</dbReference>
<evidence type="ECO:0000256" key="1">
    <source>
        <dbReference type="SAM" id="Coils"/>
    </source>
</evidence>
<dbReference type="EMBL" id="ML996565">
    <property type="protein sequence ID" value="KAF2763474.1"/>
    <property type="molecule type" value="Genomic_DNA"/>
</dbReference>
<dbReference type="InterPro" id="IPR000904">
    <property type="entry name" value="Sec7_dom"/>
</dbReference>
<evidence type="ECO:0000256" key="2">
    <source>
        <dbReference type="SAM" id="MobiDB-lite"/>
    </source>
</evidence>
<dbReference type="GO" id="GO:0005085">
    <property type="term" value="F:guanyl-nucleotide exchange factor activity"/>
    <property type="evidence" value="ECO:0007669"/>
    <property type="project" value="InterPro"/>
</dbReference>
<dbReference type="Gene3D" id="2.30.29.30">
    <property type="entry name" value="Pleckstrin-homology domain (PH domain)/Phosphotyrosine-binding domain (PTB)"/>
    <property type="match status" value="1"/>
</dbReference>
<feature type="compositionally biased region" description="Polar residues" evidence="2">
    <location>
        <begin position="1330"/>
        <end position="1344"/>
    </location>
</feature>
<feature type="region of interest" description="Disordered" evidence="2">
    <location>
        <begin position="1002"/>
        <end position="1388"/>
    </location>
</feature>
<dbReference type="Proteomes" id="UP000799437">
    <property type="component" value="Unassembled WGS sequence"/>
</dbReference>
<feature type="compositionally biased region" description="Polar residues" evidence="2">
    <location>
        <begin position="1107"/>
        <end position="1118"/>
    </location>
</feature>
<feature type="compositionally biased region" description="Basic and acidic residues" evidence="2">
    <location>
        <begin position="1351"/>
        <end position="1384"/>
    </location>
</feature>
<evidence type="ECO:0000313" key="5">
    <source>
        <dbReference type="EMBL" id="KAF2763474.1"/>
    </source>
</evidence>
<feature type="region of interest" description="Disordered" evidence="2">
    <location>
        <begin position="187"/>
        <end position="435"/>
    </location>
</feature>
<evidence type="ECO:0000259" key="3">
    <source>
        <dbReference type="PROSITE" id="PS50003"/>
    </source>
</evidence>
<feature type="compositionally biased region" description="Polar residues" evidence="2">
    <location>
        <begin position="286"/>
        <end position="299"/>
    </location>
</feature>
<dbReference type="SUPFAM" id="SSF50729">
    <property type="entry name" value="PH domain-like"/>
    <property type="match status" value="1"/>
</dbReference>
<feature type="compositionally biased region" description="Basic and acidic residues" evidence="2">
    <location>
        <begin position="40"/>
        <end position="63"/>
    </location>
</feature>
<accession>A0A6A6WMN9</accession>
<dbReference type="Pfam" id="PF01369">
    <property type="entry name" value="Sec7"/>
    <property type="match status" value="1"/>
</dbReference>
<evidence type="ECO:0000313" key="6">
    <source>
        <dbReference type="Proteomes" id="UP000799437"/>
    </source>
</evidence>
<feature type="compositionally biased region" description="Polar residues" evidence="2">
    <location>
        <begin position="1030"/>
        <end position="1046"/>
    </location>
</feature>
<feature type="region of interest" description="Disordered" evidence="2">
    <location>
        <begin position="145"/>
        <end position="169"/>
    </location>
</feature>
<feature type="compositionally biased region" description="Polar residues" evidence="2">
    <location>
        <begin position="316"/>
        <end position="330"/>
    </location>
</feature>
<feature type="compositionally biased region" description="Polar residues" evidence="2">
    <location>
        <begin position="243"/>
        <end position="253"/>
    </location>
</feature>